<evidence type="ECO:0000256" key="1">
    <source>
        <dbReference type="ARBA" id="ARBA00023118"/>
    </source>
</evidence>
<reference evidence="3 4" key="1">
    <citation type="submission" date="2020-08" db="EMBL/GenBank/DDBJ databases">
        <title>Genomic Encyclopedia of Type Strains, Phase IV (KMG-IV): sequencing the most valuable type-strain genomes for metagenomic binning, comparative biology and taxonomic classification.</title>
        <authorList>
            <person name="Goeker M."/>
        </authorList>
    </citation>
    <scope>NUCLEOTIDE SEQUENCE [LARGE SCALE GENOMIC DNA]</scope>
    <source>
        <strain evidence="3 4">DSM 10633</strain>
    </source>
</reference>
<dbReference type="Proteomes" id="UP000557217">
    <property type="component" value="Unassembled WGS sequence"/>
</dbReference>
<protein>
    <submittedName>
        <fullName evidence="3">CRISPR-associated protein Cmr4</fullName>
    </submittedName>
</protein>
<evidence type="ECO:0000313" key="4">
    <source>
        <dbReference type="Proteomes" id="UP000557217"/>
    </source>
</evidence>
<name>A0A840Q214_URETH</name>
<keyword evidence="1" id="KW-0051">Antiviral defense</keyword>
<dbReference type="EMBL" id="JACHGZ010000014">
    <property type="protein sequence ID" value="MBB5149086.1"/>
    <property type="molecule type" value="Genomic_DNA"/>
</dbReference>
<dbReference type="PANTHER" id="PTHR36700:SF1">
    <property type="entry name" value="CRISPR SYSTEM CMR SUBUNIT CMR4"/>
    <property type="match status" value="1"/>
</dbReference>
<proteinExistence type="predicted"/>
<gene>
    <name evidence="3" type="ORF">HNR36_001473</name>
</gene>
<organism evidence="3 4">
    <name type="scientific">Ureibacillus thermosphaericus</name>
    <dbReference type="NCBI Taxonomy" id="51173"/>
    <lineage>
        <taxon>Bacteria</taxon>
        <taxon>Bacillati</taxon>
        <taxon>Bacillota</taxon>
        <taxon>Bacilli</taxon>
        <taxon>Bacillales</taxon>
        <taxon>Caryophanaceae</taxon>
        <taxon>Ureibacillus</taxon>
    </lineage>
</organism>
<dbReference type="InterPro" id="IPR013410">
    <property type="entry name" value="CRISPR-assoc_RAMP_Cmr4"/>
</dbReference>
<feature type="domain" description="CRISPR type III-associated protein" evidence="2">
    <location>
        <begin position="11"/>
        <end position="293"/>
    </location>
</feature>
<accession>A0A840Q214</accession>
<dbReference type="AlphaFoldDB" id="A0A840Q214"/>
<dbReference type="GO" id="GO:0051607">
    <property type="term" value="P:defense response to virus"/>
    <property type="evidence" value="ECO:0007669"/>
    <property type="project" value="UniProtKB-KW"/>
</dbReference>
<evidence type="ECO:0000259" key="2">
    <source>
        <dbReference type="Pfam" id="PF03787"/>
    </source>
</evidence>
<dbReference type="RefSeq" id="WP_168412361.1">
    <property type="nucleotide sequence ID" value="NZ_JAAXPW010000015.1"/>
</dbReference>
<dbReference type="PANTHER" id="PTHR36700">
    <property type="entry name" value="CRISPR SYSTEM CMR SUBUNIT CMR4"/>
    <property type="match status" value="1"/>
</dbReference>
<keyword evidence="4" id="KW-1185">Reference proteome</keyword>
<sequence length="300" mass="33505">MFSKVEPFLLHSLSSVHAGSGSEVGIVDLPIQRESHTGYPKIESSTLKGALRMTVTDIADLHENRQQLLEKVSLVFGASPKESSNENLASAIGLADARILFFPVKSLRGVFAWVTSPYALNRFVNELKLYGSNLLEGLKIPQEPSVSSDKLFIRDNKIVLEEYTFELNESEKLKQVAETLQGKLFQGFDSDFAERVVLLNDNDFLDFVKLSTEVNTRINIDPITGTVKPGALWNEENVPPETIFYSFLFASHVRKINDLDDLKTADDVTSFLKNPEILPNVFQLGGNSTLGRGMLRIIWL</sequence>
<dbReference type="Pfam" id="PF03787">
    <property type="entry name" value="RAMPs"/>
    <property type="match status" value="1"/>
</dbReference>
<evidence type="ECO:0000313" key="3">
    <source>
        <dbReference type="EMBL" id="MBB5149086.1"/>
    </source>
</evidence>
<comment type="caution">
    <text evidence="3">The sequence shown here is derived from an EMBL/GenBank/DDBJ whole genome shotgun (WGS) entry which is preliminary data.</text>
</comment>
<dbReference type="NCBIfam" id="TIGR02580">
    <property type="entry name" value="cas_RAMP_Cmr4"/>
    <property type="match status" value="1"/>
</dbReference>
<dbReference type="InterPro" id="IPR005537">
    <property type="entry name" value="RAMP_III_fam"/>
</dbReference>